<evidence type="ECO:0000256" key="2">
    <source>
        <dbReference type="ARBA" id="ARBA00005505"/>
    </source>
</evidence>
<dbReference type="GO" id="GO:0004674">
    <property type="term" value="F:protein serine/threonine kinase activity"/>
    <property type="evidence" value="ECO:0007669"/>
    <property type="project" value="UniProtKB-KW"/>
</dbReference>
<evidence type="ECO:0000256" key="1">
    <source>
        <dbReference type="ARBA" id="ARBA00004340"/>
    </source>
</evidence>
<comment type="subcellular location">
    <subcellularLocation>
        <location evidence="1">Host cell</location>
    </subcellularLocation>
</comment>
<feature type="active site" description="Proton acceptor" evidence="12">
    <location>
        <position position="86"/>
    </location>
</feature>
<reference evidence="16 17" key="1">
    <citation type="submission" date="2019-09" db="EMBL/GenBank/DDBJ databases">
        <title>Bird 10,000 Genomes (B10K) Project - Family phase.</title>
        <authorList>
            <person name="Zhang G."/>
        </authorList>
    </citation>
    <scope>NUCLEOTIDE SEQUENCE [LARGE SCALE GENOMIC DNA]</scope>
    <source>
        <strain evidence="16">B10K-DU-030-18</strain>
    </source>
</reference>
<comment type="catalytic activity">
    <reaction evidence="10">
        <text>L-threonyl-[protein] + ATP = O-phospho-L-threonyl-[protein] + ADP + H(+)</text>
        <dbReference type="Rhea" id="RHEA:46608"/>
        <dbReference type="Rhea" id="RHEA-COMP:11060"/>
        <dbReference type="Rhea" id="RHEA-COMP:11605"/>
        <dbReference type="ChEBI" id="CHEBI:15378"/>
        <dbReference type="ChEBI" id="CHEBI:30013"/>
        <dbReference type="ChEBI" id="CHEBI:30616"/>
        <dbReference type="ChEBI" id="CHEBI:61977"/>
        <dbReference type="ChEBI" id="CHEBI:456216"/>
        <dbReference type="EC" id="2.7.11.1"/>
    </reaction>
</comment>
<feature type="non-terminal residue" evidence="16">
    <location>
        <position position="1"/>
    </location>
</feature>
<dbReference type="PANTHER" id="PTHR22984:SF25">
    <property type="entry name" value="PROTEIN KINASE DOMAIN-CONTAINING PROTEIN"/>
    <property type="match status" value="1"/>
</dbReference>
<dbReference type="PROSITE" id="PS50011">
    <property type="entry name" value="PROTEIN_KINASE_DOM"/>
    <property type="match status" value="1"/>
</dbReference>
<dbReference type="GO" id="GO:0005737">
    <property type="term" value="C:cytoplasm"/>
    <property type="evidence" value="ECO:0007669"/>
    <property type="project" value="TreeGrafter"/>
</dbReference>
<evidence type="ECO:0000256" key="14">
    <source>
        <dbReference type="SAM" id="SignalP"/>
    </source>
</evidence>
<dbReference type="InterPro" id="IPR000719">
    <property type="entry name" value="Prot_kinase_dom"/>
</dbReference>
<dbReference type="Proteomes" id="UP000545574">
    <property type="component" value="Unassembled WGS sequence"/>
</dbReference>
<dbReference type="InterPro" id="IPR017348">
    <property type="entry name" value="PIM1/2/3"/>
</dbReference>
<dbReference type="PIRSF" id="PIRSF037993">
    <property type="entry name" value="STPK_Pim-1"/>
    <property type="match status" value="1"/>
</dbReference>
<evidence type="ECO:0000256" key="13">
    <source>
        <dbReference type="PIRSR" id="PIRSR037993-2"/>
    </source>
</evidence>
<dbReference type="InterPro" id="IPR011009">
    <property type="entry name" value="Kinase-like_dom_sf"/>
</dbReference>
<dbReference type="Gene3D" id="1.10.510.10">
    <property type="entry name" value="Transferase(Phosphotransferase) domain 1"/>
    <property type="match status" value="1"/>
</dbReference>
<keyword evidence="14" id="KW-0732">Signal</keyword>
<evidence type="ECO:0000256" key="8">
    <source>
        <dbReference type="ARBA" id="ARBA00022777"/>
    </source>
</evidence>
<evidence type="ECO:0000256" key="7">
    <source>
        <dbReference type="ARBA" id="ARBA00022741"/>
    </source>
</evidence>
<evidence type="ECO:0000256" key="12">
    <source>
        <dbReference type="PIRSR" id="PIRSR037993-1"/>
    </source>
</evidence>
<feature type="binding site" evidence="13">
    <location>
        <position position="40"/>
    </location>
    <ligand>
        <name>ATP</name>
        <dbReference type="ChEBI" id="CHEBI:30616"/>
    </ligand>
</feature>
<name>A0A7K6MS51_PANBI</name>
<keyword evidence="5" id="KW-0597">Phosphoprotein</keyword>
<evidence type="ECO:0000256" key="9">
    <source>
        <dbReference type="ARBA" id="ARBA00022840"/>
    </source>
</evidence>
<gene>
    <name evidence="16" type="primary">Pim1_2</name>
    <name evidence="16" type="ORF">PANBIA_R09482</name>
</gene>
<dbReference type="SUPFAM" id="SSF56112">
    <property type="entry name" value="Protein kinase-like (PK-like)"/>
    <property type="match status" value="1"/>
</dbReference>
<comment type="caution">
    <text evidence="16">The sequence shown here is derived from an EMBL/GenBank/DDBJ whole genome shotgun (WGS) entry which is preliminary data.</text>
</comment>
<dbReference type="GO" id="GO:0005524">
    <property type="term" value="F:ATP binding"/>
    <property type="evidence" value="ECO:0007669"/>
    <property type="project" value="UniProtKB-KW"/>
</dbReference>
<keyword evidence="6" id="KW-0808">Transferase</keyword>
<evidence type="ECO:0000256" key="3">
    <source>
        <dbReference type="ARBA" id="ARBA00012513"/>
    </source>
</evidence>
<evidence type="ECO:0000313" key="16">
    <source>
        <dbReference type="EMBL" id="NWW39248.1"/>
    </source>
</evidence>
<dbReference type="PANTHER" id="PTHR22984">
    <property type="entry name" value="SERINE/THREONINE-PROTEIN KINASE PIM"/>
    <property type="match status" value="1"/>
</dbReference>
<evidence type="ECO:0000313" key="17">
    <source>
        <dbReference type="Proteomes" id="UP000545574"/>
    </source>
</evidence>
<comment type="similarity">
    <text evidence="2">Belongs to the protein kinase superfamily. CAMK Ser/Thr protein kinase family. PIM subfamily.</text>
</comment>
<dbReference type="Gene3D" id="3.30.200.20">
    <property type="entry name" value="Phosphorylase Kinase, domain 1"/>
    <property type="match status" value="1"/>
</dbReference>
<dbReference type="GO" id="GO:0043066">
    <property type="term" value="P:negative regulation of apoptotic process"/>
    <property type="evidence" value="ECO:0007669"/>
    <property type="project" value="InterPro"/>
</dbReference>
<keyword evidence="17" id="KW-1185">Reference proteome</keyword>
<keyword evidence="7" id="KW-0547">Nucleotide-binding</keyword>
<comment type="catalytic activity">
    <reaction evidence="11">
        <text>L-seryl-[protein] + ATP = O-phospho-L-seryl-[protein] + ADP + H(+)</text>
        <dbReference type="Rhea" id="RHEA:17989"/>
        <dbReference type="Rhea" id="RHEA-COMP:9863"/>
        <dbReference type="Rhea" id="RHEA-COMP:11604"/>
        <dbReference type="ChEBI" id="CHEBI:15378"/>
        <dbReference type="ChEBI" id="CHEBI:29999"/>
        <dbReference type="ChEBI" id="CHEBI:30616"/>
        <dbReference type="ChEBI" id="CHEBI:83421"/>
        <dbReference type="ChEBI" id="CHEBI:456216"/>
        <dbReference type="EC" id="2.7.11.1"/>
    </reaction>
</comment>
<evidence type="ECO:0000256" key="5">
    <source>
        <dbReference type="ARBA" id="ARBA00022553"/>
    </source>
</evidence>
<evidence type="ECO:0000256" key="11">
    <source>
        <dbReference type="ARBA" id="ARBA00048679"/>
    </source>
</evidence>
<evidence type="ECO:0000256" key="6">
    <source>
        <dbReference type="ARBA" id="ARBA00022679"/>
    </source>
</evidence>
<dbReference type="GO" id="GO:0043657">
    <property type="term" value="C:host cell"/>
    <property type="evidence" value="ECO:0007669"/>
    <property type="project" value="UniProtKB-SubCell"/>
</dbReference>
<feature type="signal peptide" evidence="14">
    <location>
        <begin position="1"/>
        <end position="18"/>
    </location>
</feature>
<keyword evidence="4" id="KW-0723">Serine/threonine-protein kinase</keyword>
<dbReference type="AlphaFoldDB" id="A0A7K6MS51"/>
<organism evidence="16 17">
    <name type="scientific">Panurus biarmicus</name>
    <name type="common">Bearded tit</name>
    <dbReference type="NCBI Taxonomy" id="181101"/>
    <lineage>
        <taxon>Eukaryota</taxon>
        <taxon>Metazoa</taxon>
        <taxon>Chordata</taxon>
        <taxon>Craniata</taxon>
        <taxon>Vertebrata</taxon>
        <taxon>Euteleostomi</taxon>
        <taxon>Archelosauria</taxon>
        <taxon>Archosauria</taxon>
        <taxon>Dinosauria</taxon>
        <taxon>Saurischia</taxon>
        <taxon>Theropoda</taxon>
        <taxon>Coelurosauria</taxon>
        <taxon>Aves</taxon>
        <taxon>Neognathae</taxon>
        <taxon>Neoaves</taxon>
        <taxon>Telluraves</taxon>
        <taxon>Australaves</taxon>
        <taxon>Passeriformes</taxon>
        <taxon>Sylvioidea</taxon>
        <taxon>Sylviidae</taxon>
        <taxon>Sylviidae incertae sedis</taxon>
        <taxon>Panurus</taxon>
    </lineage>
</organism>
<dbReference type="SMART" id="SM00220">
    <property type="entry name" value="S_TKc"/>
    <property type="match status" value="1"/>
</dbReference>
<dbReference type="Pfam" id="PF00069">
    <property type="entry name" value="Pkinase"/>
    <property type="match status" value="1"/>
</dbReference>
<evidence type="ECO:0000259" key="15">
    <source>
        <dbReference type="PROSITE" id="PS50011"/>
    </source>
</evidence>
<feature type="domain" description="Protein kinase" evidence="15">
    <location>
        <begin position="1"/>
        <end position="209"/>
    </location>
</feature>
<dbReference type="EC" id="2.7.11.1" evidence="3"/>
<dbReference type="InterPro" id="IPR051138">
    <property type="entry name" value="PIM_Ser/Thr_kinase"/>
</dbReference>
<keyword evidence="8 16" id="KW-0418">Kinase</keyword>
<feature type="non-terminal residue" evidence="16">
    <location>
        <position position="222"/>
    </location>
</feature>
<feature type="binding site" evidence="13">
    <location>
        <position position="47"/>
    </location>
    <ligand>
        <name>ATP</name>
        <dbReference type="ChEBI" id="CHEBI:30616"/>
    </ligand>
</feature>
<dbReference type="GO" id="GO:0007346">
    <property type="term" value="P:regulation of mitotic cell cycle"/>
    <property type="evidence" value="ECO:0007669"/>
    <property type="project" value="TreeGrafter"/>
</dbReference>
<evidence type="ECO:0000256" key="4">
    <source>
        <dbReference type="ARBA" id="ARBA00022527"/>
    </source>
</evidence>
<sequence length="222" mass="25518">GALVPLELALLWMVSCPAFRGVVRLLDWFKLPEGFALVMERPERCQDLWYFLDERGFLTEPVAQGLFCQVLETVQRCTSRGVLHRDIKAKKVLVDLATGEVRLMDFGCGTILQDSFYTRVSGTPEYSPPEWILFGCFHGLPATIWSLGILLYDMTCGHLPFHTSEDIIWGQLFFPPRLSQKCQHLIRWCLSMDPTDRPSLEDLLEHSWLQDPHLVQETAEIH</sequence>
<protein>
    <recommendedName>
        <fullName evidence="3">non-specific serine/threonine protein kinase</fullName>
        <ecNumber evidence="3">2.7.11.1</ecNumber>
    </recommendedName>
</protein>
<accession>A0A7K6MS51</accession>
<dbReference type="EMBL" id="VZRT01003266">
    <property type="protein sequence ID" value="NWW39248.1"/>
    <property type="molecule type" value="Genomic_DNA"/>
</dbReference>
<feature type="chain" id="PRO_5029837356" description="non-specific serine/threonine protein kinase" evidence="14">
    <location>
        <begin position="19"/>
        <end position="222"/>
    </location>
</feature>
<evidence type="ECO:0000256" key="10">
    <source>
        <dbReference type="ARBA" id="ARBA00047899"/>
    </source>
</evidence>
<keyword evidence="9 13" id="KW-0067">ATP-binding</keyword>
<proteinExistence type="inferred from homology"/>